<dbReference type="KEGG" id="pic:PICST_32254"/>
<dbReference type="ESTHER" id="picst-a3lvv2">
    <property type="family name" value="Acidic_Lipase"/>
</dbReference>
<dbReference type="OrthoDB" id="6130531at2759"/>
<dbReference type="Gene3D" id="3.40.50.1820">
    <property type="entry name" value="alpha/beta hydrolase"/>
    <property type="match status" value="1"/>
</dbReference>
<dbReference type="SUPFAM" id="SSF53474">
    <property type="entry name" value="alpha/beta-Hydrolases"/>
    <property type="match status" value="1"/>
</dbReference>
<dbReference type="GO" id="GO:0006629">
    <property type="term" value="P:lipid metabolic process"/>
    <property type="evidence" value="ECO:0007669"/>
    <property type="project" value="InterPro"/>
</dbReference>
<evidence type="ECO:0000313" key="3">
    <source>
        <dbReference type="EMBL" id="ABN66846.2"/>
    </source>
</evidence>
<dbReference type="EMBL" id="CP000499">
    <property type="protein sequence ID" value="ABN66846.2"/>
    <property type="molecule type" value="Genomic_DNA"/>
</dbReference>
<dbReference type="HOGENOM" id="CLU_024238_2_0_1"/>
<organism evidence="3 4">
    <name type="scientific">Scheffersomyces stipitis (strain ATCC 58785 / CBS 6054 / NBRC 10063 / NRRL Y-11545)</name>
    <name type="common">Yeast</name>
    <name type="synonym">Pichia stipitis</name>
    <dbReference type="NCBI Taxonomy" id="322104"/>
    <lineage>
        <taxon>Eukaryota</taxon>
        <taxon>Fungi</taxon>
        <taxon>Dikarya</taxon>
        <taxon>Ascomycota</taxon>
        <taxon>Saccharomycotina</taxon>
        <taxon>Pichiomycetes</taxon>
        <taxon>Debaryomycetaceae</taxon>
        <taxon>Scheffersomyces</taxon>
    </lineage>
</organism>
<dbReference type="Pfam" id="PF04083">
    <property type="entry name" value="Abhydro_lipase"/>
    <property type="match status" value="1"/>
</dbReference>
<dbReference type="OMA" id="DAVEWCF"/>
<dbReference type="Proteomes" id="UP000002258">
    <property type="component" value="Chromosome 5"/>
</dbReference>
<evidence type="ECO:0000313" key="4">
    <source>
        <dbReference type="Proteomes" id="UP000002258"/>
    </source>
</evidence>
<accession>A3LVV2</accession>
<keyword evidence="1" id="KW-0472">Membrane</keyword>
<dbReference type="FunCoup" id="A3LVV2">
    <property type="interactions" value="46"/>
</dbReference>
<feature type="transmembrane region" description="Helical" evidence="1">
    <location>
        <begin position="299"/>
        <end position="320"/>
    </location>
</feature>
<dbReference type="RefSeq" id="XP_001384875.2">
    <property type="nucleotide sequence ID" value="XM_001384838.1"/>
</dbReference>
<dbReference type="InParanoid" id="A3LVV2"/>
<keyword evidence="1" id="KW-0812">Transmembrane</keyword>
<dbReference type="AlphaFoldDB" id="A3LVV2"/>
<dbReference type="eggNOG" id="KOG2624">
    <property type="taxonomic scope" value="Eukaryota"/>
</dbReference>
<dbReference type="GeneID" id="4839382"/>
<evidence type="ECO:0000256" key="1">
    <source>
        <dbReference type="SAM" id="Phobius"/>
    </source>
</evidence>
<feature type="transmembrane region" description="Helical" evidence="1">
    <location>
        <begin position="20"/>
        <end position="47"/>
    </location>
</feature>
<evidence type="ECO:0000259" key="2">
    <source>
        <dbReference type="Pfam" id="PF04083"/>
    </source>
</evidence>
<feature type="domain" description="Partial AB-hydrolase lipase" evidence="2">
    <location>
        <begin position="88"/>
        <end position="148"/>
    </location>
</feature>
<name>A3LVV2_PICST</name>
<proteinExistence type="predicted"/>
<dbReference type="PANTHER" id="PTHR11005">
    <property type="entry name" value="LYSOSOMAL ACID LIPASE-RELATED"/>
    <property type="match status" value="1"/>
</dbReference>
<dbReference type="InterPro" id="IPR029058">
    <property type="entry name" value="AB_hydrolase_fold"/>
</dbReference>
<dbReference type="STRING" id="322104.A3LVV2"/>
<reference evidence="3 4" key="1">
    <citation type="journal article" date="2007" name="Nat. Biotechnol.">
        <title>Genome sequence of the lignocellulose-bioconverting and xylose-fermenting yeast Pichia stipitis.</title>
        <authorList>
            <person name="Jeffries T.W."/>
            <person name="Grigoriev I.V."/>
            <person name="Grimwood J."/>
            <person name="Laplaza J.M."/>
            <person name="Aerts A."/>
            <person name="Salamov A."/>
            <person name="Schmutz J."/>
            <person name="Lindquist E."/>
            <person name="Dehal P."/>
            <person name="Shapiro H."/>
            <person name="Jin Y.S."/>
            <person name="Passoth V."/>
            <person name="Richardson P.M."/>
        </authorList>
    </citation>
    <scope>NUCLEOTIDE SEQUENCE [LARGE SCALE GENOMIC DNA]</scope>
    <source>
        <strain evidence="4">ATCC 58785 / CBS 6054 / NBRC 10063 / NRRL Y-11545</strain>
    </source>
</reference>
<dbReference type="InterPro" id="IPR006693">
    <property type="entry name" value="AB_hydrolase_lipase"/>
</dbReference>
<sequence length="498" mass="58108">MFEELTPTEKVARHGAVSKYLILLVAWLGSGLFATVLCIGAVFYHLWHKITGEEKFNVPGEEEYKANGYVPRKAFANLENMKPSKDLRYYALELGLDLEEYSITTEDGYVLTLHHLIDPKETVLSRQTKKPILLQHGLLSCSGAYLTTGRNSLAYYLQEEGYDVWMGNNRSWFEPKHTYLEGNLLHNEEYWDWDIRELAYYDLPAIIENVLSHKPHHEKLVLVGHSQGCCQSFLLLKNGNLSAFHDKIEYFFPLAPAVFPGVSFHDRGFIRFIHNRGPLAYKLWFGCCSFMRTLSQVRFYLATTRFYGFMTYVMFKFLFGWTAKKWGKNKKVWHFCFIFNVTYVSAKLMNWWLSFYIEDGFSNQVRPRKDYKTGANYKFVENTQETEKEKASKTFFPFKQSWFDYSETTVPMVIFVGDEDYLVDGKRLVTHMRHYEPKYEEGRNLDIVEIEGYNHVDVVWAEDLIGIIGMVITKKLKSLGEITETSPDAEKTVRSESN</sequence>
<gene>
    <name evidence="3" type="ORF">PICST_32254</name>
</gene>
<feature type="transmembrane region" description="Helical" evidence="1">
    <location>
        <begin position="332"/>
        <end position="353"/>
    </location>
</feature>
<keyword evidence="4" id="KW-1185">Reference proteome</keyword>
<keyword evidence="1" id="KW-1133">Transmembrane helix</keyword>
<protein>
    <recommendedName>
        <fullName evidence="2">Partial AB-hydrolase lipase domain-containing protein</fullName>
    </recommendedName>
</protein>